<accession>A0A4T0WWI2</accession>
<dbReference type="STRING" id="52247.A0A4T0WWI2"/>
<keyword evidence="1" id="KW-0472">Membrane</keyword>
<keyword evidence="3" id="KW-1185">Reference proteome</keyword>
<feature type="transmembrane region" description="Helical" evidence="1">
    <location>
        <begin position="211"/>
        <end position="232"/>
    </location>
</feature>
<evidence type="ECO:0000256" key="1">
    <source>
        <dbReference type="SAM" id="Phobius"/>
    </source>
</evidence>
<reference evidence="2 3" key="1">
    <citation type="journal article" date="2019" name="Front. Genet.">
        <title>Whole-Genome Sequencing of the Opportunistic Yeast Pathogen Candida inconspicua Uncovers Its Hybrid Origin.</title>
        <authorList>
            <person name="Mixao V."/>
            <person name="Hansen A.P."/>
            <person name="Saus E."/>
            <person name="Boekhout T."/>
            <person name="Lass-Florl C."/>
            <person name="Gabaldon T."/>
        </authorList>
    </citation>
    <scope>NUCLEOTIDE SEQUENCE [LARGE SCALE GENOMIC DNA]</scope>
    <source>
        <strain evidence="2 3">CBS 180</strain>
    </source>
</reference>
<evidence type="ECO:0008006" key="4">
    <source>
        <dbReference type="Google" id="ProtNLM"/>
    </source>
</evidence>
<evidence type="ECO:0000313" key="3">
    <source>
        <dbReference type="Proteomes" id="UP000307173"/>
    </source>
</evidence>
<dbReference type="EMBL" id="SELW01000676">
    <property type="protein sequence ID" value="TID13599.1"/>
    <property type="molecule type" value="Genomic_DNA"/>
</dbReference>
<comment type="caution">
    <text evidence="2">The sequence shown here is derived from an EMBL/GenBank/DDBJ whole genome shotgun (WGS) entry which is preliminary data.</text>
</comment>
<dbReference type="AlphaFoldDB" id="A0A4T0WWI2"/>
<gene>
    <name evidence="2" type="ORF">CANINC_004861</name>
</gene>
<keyword evidence="1" id="KW-1133">Transmembrane helix</keyword>
<dbReference type="Pfam" id="PF11055">
    <property type="entry name" value="Gsf2"/>
    <property type="match status" value="1"/>
</dbReference>
<dbReference type="OrthoDB" id="4076669at2759"/>
<dbReference type="Proteomes" id="UP000307173">
    <property type="component" value="Unassembled WGS sequence"/>
</dbReference>
<keyword evidence="1" id="KW-0812">Transmembrane</keyword>
<dbReference type="InterPro" id="IPR022757">
    <property type="entry name" value="Gsf2"/>
</dbReference>
<evidence type="ECO:0000313" key="2">
    <source>
        <dbReference type="EMBL" id="TID13599.1"/>
    </source>
</evidence>
<sequence length="401" mass="46600">MTSTEEELKLDQSAYKEKLNESGLDHRLLNLTDDSFDIYIRMKYSADSDFCFQVTSSTSFRDLFKIFKTVPIVLSPSIFYDQIPIGFAISQHPGYLSRTGAIIFDTNAHDQKYLKNVDLDAKLKDNVLPGQLIVPHFQERTFLKYSIISLLLVWLYTDLPDFISPTPGICLTNHATVFITYVLREWLNLPQQAQRFYDDIFEPVGIVGQCIYFIFHIVKIAMFYLILWAGMFNPYKFSLVRQKLDSLTKDDLIEIGWTSAVKAQKLQYQDEYRKFLIAQHGSIMNIFKAGKLGYIKECVIELKNGEGYASSLPQTDDIEVPFKLTFDLLMKERAYFNRRLQSLEPSKIFEEIKKYRTFGPKYPCPELQTLVDKKFEKINLEIQESNVKTNPIFASLNKKEN</sequence>
<organism evidence="2 3">
    <name type="scientific">Pichia inconspicua</name>
    <dbReference type="NCBI Taxonomy" id="52247"/>
    <lineage>
        <taxon>Eukaryota</taxon>
        <taxon>Fungi</taxon>
        <taxon>Dikarya</taxon>
        <taxon>Ascomycota</taxon>
        <taxon>Saccharomycotina</taxon>
        <taxon>Pichiomycetes</taxon>
        <taxon>Pichiales</taxon>
        <taxon>Pichiaceae</taxon>
        <taxon>Pichia</taxon>
    </lineage>
</organism>
<name>A0A4T0WWI2_9ASCO</name>
<protein>
    <recommendedName>
        <fullName evidence="4">Glucose-signaling factor 2</fullName>
    </recommendedName>
</protein>
<proteinExistence type="predicted"/>